<evidence type="ECO:0000313" key="2">
    <source>
        <dbReference type="Proteomes" id="UP000440004"/>
    </source>
</evidence>
<evidence type="ECO:0000313" key="1">
    <source>
        <dbReference type="EMBL" id="MPW26255.1"/>
    </source>
</evidence>
<accession>A0A6A7KA70</accession>
<reference evidence="1 2" key="1">
    <citation type="submission" date="2019-10" db="EMBL/GenBank/DDBJ databases">
        <title>Alkalibaculum tamaniensis sp.nov., a new alkaliphilic acetogen, isolated on methoxylated aromatics from a mud volcano.</title>
        <authorList>
            <person name="Khomyakova M.A."/>
            <person name="Merkel A.Y."/>
            <person name="Bonch-Osmolovskaya E.A."/>
            <person name="Slobodkin A.I."/>
        </authorList>
    </citation>
    <scope>NUCLEOTIDE SEQUENCE [LARGE SCALE GENOMIC DNA]</scope>
    <source>
        <strain evidence="1 2">M08DMB</strain>
    </source>
</reference>
<keyword evidence="2" id="KW-1185">Reference proteome</keyword>
<name>A0A6A7KA70_9FIRM</name>
<protein>
    <submittedName>
        <fullName evidence="1">Capsid protein</fullName>
    </submittedName>
</protein>
<dbReference type="RefSeq" id="WP_152804580.1">
    <property type="nucleotide sequence ID" value="NZ_WHNX01000015.1"/>
</dbReference>
<dbReference type="EMBL" id="WHNX01000015">
    <property type="protein sequence ID" value="MPW26255.1"/>
    <property type="molecule type" value="Genomic_DNA"/>
</dbReference>
<sequence length="299" mass="33744">MATLNYAQQYLQALQQRFATGLRFNDLYNTPNNQTIKFVNAKTIQIPRIDVSGMVDVNRDAVGSFTRAVDNDYETKTLGHDREFRTLVDPVDIDEANMAISIANITRVFNDEQKIPEIDKYMASKLFSEFVDFGGTVDETVPSEANILAIYDSMMEEMDDAEVPQEGRILYVTSGINKILKNAQEMSRYIRVDQNTNNINRNVRSLDDVKIELVPSVRMKSVYDFTVGAVADASAVQVNMILVHPMSLIAPMKYEFVSLDPPSATTGGKYLYYERSYWDVFLIERKVNGVKINAAAAVI</sequence>
<organism evidence="1 2">
    <name type="scientific">Alkalibaculum sporogenes</name>
    <dbReference type="NCBI Taxonomy" id="2655001"/>
    <lineage>
        <taxon>Bacteria</taxon>
        <taxon>Bacillati</taxon>
        <taxon>Bacillota</taxon>
        <taxon>Clostridia</taxon>
        <taxon>Eubacteriales</taxon>
        <taxon>Eubacteriaceae</taxon>
        <taxon>Alkalibaculum</taxon>
    </lineage>
</organism>
<proteinExistence type="predicted"/>
<dbReference type="Proteomes" id="UP000440004">
    <property type="component" value="Unassembled WGS sequence"/>
</dbReference>
<dbReference type="AlphaFoldDB" id="A0A6A7KA70"/>
<gene>
    <name evidence="1" type="ORF">GC105_10690</name>
</gene>
<comment type="caution">
    <text evidence="1">The sequence shown here is derived from an EMBL/GenBank/DDBJ whole genome shotgun (WGS) entry which is preliminary data.</text>
</comment>